<dbReference type="STRING" id="6216.A0A0R3SMQ0"/>
<dbReference type="Gene3D" id="2.60.120.200">
    <property type="match status" value="1"/>
</dbReference>
<reference evidence="3 4" key="2">
    <citation type="submission" date="2018-11" db="EMBL/GenBank/DDBJ databases">
        <authorList>
            <consortium name="Pathogen Informatics"/>
        </authorList>
    </citation>
    <scope>NUCLEOTIDE SEQUENCE [LARGE SCALE GENOMIC DNA]</scope>
</reference>
<dbReference type="InterPro" id="IPR013320">
    <property type="entry name" value="ConA-like_dom_sf"/>
</dbReference>
<dbReference type="OrthoDB" id="6275838at2759"/>
<evidence type="ECO:0000313" key="5">
    <source>
        <dbReference type="WBParaSite" id="HDID_0000621501-mRNA-1"/>
    </source>
</evidence>
<evidence type="ECO:0000259" key="2">
    <source>
        <dbReference type="PROSITE" id="PS50025"/>
    </source>
</evidence>
<evidence type="ECO:0000313" key="3">
    <source>
        <dbReference type="EMBL" id="VDL58531.1"/>
    </source>
</evidence>
<dbReference type="WBParaSite" id="HDID_0000621501-mRNA-1">
    <property type="protein sequence ID" value="HDID_0000621501-mRNA-1"/>
    <property type="gene ID" value="HDID_0000621501"/>
</dbReference>
<name>A0A0R3SMQ0_HYMDI</name>
<protein>
    <submittedName>
        <fullName evidence="5">LAM_G_DOMAIN domain-containing protein</fullName>
    </submittedName>
</protein>
<evidence type="ECO:0000256" key="1">
    <source>
        <dbReference type="PROSITE-ProRule" id="PRU00122"/>
    </source>
</evidence>
<gene>
    <name evidence="3" type="ORF">HDID_LOCUS6213</name>
</gene>
<comment type="caution">
    <text evidence="1">Lacks conserved residue(s) required for the propagation of feature annotation.</text>
</comment>
<dbReference type="Proteomes" id="UP000274504">
    <property type="component" value="Unassembled WGS sequence"/>
</dbReference>
<dbReference type="CDD" id="cd00110">
    <property type="entry name" value="LamG"/>
    <property type="match status" value="1"/>
</dbReference>
<feature type="domain" description="Laminin G" evidence="2">
    <location>
        <begin position="1"/>
        <end position="116"/>
    </location>
</feature>
<dbReference type="EMBL" id="UYSG01004536">
    <property type="protein sequence ID" value="VDL58531.1"/>
    <property type="molecule type" value="Genomic_DNA"/>
</dbReference>
<evidence type="ECO:0000313" key="4">
    <source>
        <dbReference type="Proteomes" id="UP000274504"/>
    </source>
</evidence>
<dbReference type="PROSITE" id="PS50025">
    <property type="entry name" value="LAM_G_DOMAIN"/>
    <property type="match status" value="1"/>
</dbReference>
<dbReference type="SUPFAM" id="SSF49899">
    <property type="entry name" value="Concanavalin A-like lectins/glucanases"/>
    <property type="match status" value="1"/>
</dbReference>
<dbReference type="Pfam" id="PF02210">
    <property type="entry name" value="Laminin_G_2"/>
    <property type="match status" value="1"/>
</dbReference>
<proteinExistence type="predicted"/>
<organism evidence="5">
    <name type="scientific">Hymenolepis diminuta</name>
    <name type="common">Rat tapeworm</name>
    <dbReference type="NCBI Taxonomy" id="6216"/>
    <lineage>
        <taxon>Eukaryota</taxon>
        <taxon>Metazoa</taxon>
        <taxon>Spiralia</taxon>
        <taxon>Lophotrochozoa</taxon>
        <taxon>Platyhelminthes</taxon>
        <taxon>Cestoda</taxon>
        <taxon>Eucestoda</taxon>
        <taxon>Cyclophyllidea</taxon>
        <taxon>Hymenolepididae</taxon>
        <taxon>Hymenolepis</taxon>
    </lineage>
</organism>
<accession>A0A0R3SMQ0</accession>
<reference evidence="5" key="1">
    <citation type="submission" date="2017-02" db="UniProtKB">
        <authorList>
            <consortium name="WormBaseParasite"/>
        </authorList>
    </citation>
    <scope>IDENTIFICATION</scope>
</reference>
<dbReference type="AlphaFoldDB" id="A0A0R3SMQ0"/>
<dbReference type="InterPro" id="IPR001791">
    <property type="entry name" value="Laminin_G"/>
</dbReference>
<sequence length="116" mass="13492">MFVKFTYLRHQQNTNRDEIALGLQIANPFTPSLYTMLYIDSKEDNIDFLHIYLNDGIASLDFNLGGGLVQLRETRRRLNDGNYHRIRVFRHGLSTLLEVDELISKHISEVHTMAKS</sequence>